<comment type="caution">
    <text evidence="1">The sequence shown here is derived from an EMBL/GenBank/DDBJ whole genome shotgun (WGS) entry which is preliminary data.</text>
</comment>
<evidence type="ECO:0000313" key="1">
    <source>
        <dbReference type="EMBL" id="KAI3373169.1"/>
    </source>
</evidence>
<name>A0ACB8WZF7_9TELE</name>
<proteinExistence type="predicted"/>
<reference evidence="1" key="1">
    <citation type="submission" date="2022-04" db="EMBL/GenBank/DDBJ databases">
        <title>Jade perch genome.</title>
        <authorList>
            <person name="Chao B."/>
        </authorList>
    </citation>
    <scope>NUCLEOTIDE SEQUENCE</scope>
    <source>
        <strain evidence="1">CB-2022</strain>
    </source>
</reference>
<accession>A0ACB8WZF7</accession>
<evidence type="ECO:0000313" key="2">
    <source>
        <dbReference type="Proteomes" id="UP000831701"/>
    </source>
</evidence>
<dbReference type="Proteomes" id="UP000831701">
    <property type="component" value="Chromosome 4"/>
</dbReference>
<organism evidence="1 2">
    <name type="scientific">Scortum barcoo</name>
    <name type="common">barcoo grunter</name>
    <dbReference type="NCBI Taxonomy" id="214431"/>
    <lineage>
        <taxon>Eukaryota</taxon>
        <taxon>Metazoa</taxon>
        <taxon>Chordata</taxon>
        <taxon>Craniata</taxon>
        <taxon>Vertebrata</taxon>
        <taxon>Euteleostomi</taxon>
        <taxon>Actinopterygii</taxon>
        <taxon>Neopterygii</taxon>
        <taxon>Teleostei</taxon>
        <taxon>Neoteleostei</taxon>
        <taxon>Acanthomorphata</taxon>
        <taxon>Eupercaria</taxon>
        <taxon>Centrarchiformes</taxon>
        <taxon>Terapontoidei</taxon>
        <taxon>Terapontidae</taxon>
        <taxon>Scortum</taxon>
    </lineage>
</organism>
<protein>
    <submittedName>
        <fullName evidence="1">Uncharacterized protein</fullName>
    </submittedName>
</protein>
<gene>
    <name evidence="1" type="ORF">L3Q82_006365</name>
</gene>
<sequence length="533" mass="59138">MPDPAKSAPAPKKGSKKAVTKTQKKGDKKRRKSRKESYAIYVYKVLKQVHPDTGISSKAMGIMNSFVNDIFERIAGEASRLAHYNKRSTITSREIQTAVRLLLPGELAKHAVSEGTKAVTNTSKTMWLALLTYQLATLLLARGQNACIRHSTFRSPTNSDINVLCGSQTVNLQILMCPIYFNGYNESLLALNSEHSKNQCKGTPDWTVDPPVVKFNFFITDEGITACSSKLTVTQEVGTGLFADFSNVQYINISGMICSEDPSIGAITYHQEVMYRFSCRYPLQYLVNNTQMRVSAGHLAVRDNTGSFISTLSMQLYLDKSYSSMLQIPPGGLELKNRIFVQVKASNLTNRFNVLLDRCYATASPFPVNTTYHDLFVGCNHDGQTIVDTNRKQKEARFSFEAFRFFQSIHDTLSTYYVHCATRLCVNSFCPTLTQNCTTSSNSRRRRSTSDNQDTTVSDMATISSGPITTRLDNGYLVASGGAKQADMNNTVLAVSVVVGIVGAICLTLVAFIVYHMYNSNISLNKTILYSQE</sequence>
<keyword evidence="2" id="KW-1185">Reference proteome</keyword>
<dbReference type="EMBL" id="CM041534">
    <property type="protein sequence ID" value="KAI3373169.1"/>
    <property type="molecule type" value="Genomic_DNA"/>
</dbReference>